<dbReference type="Gene3D" id="3.30.10.20">
    <property type="match status" value="3"/>
</dbReference>
<dbReference type="PANTHER" id="PTHR43289:SF34">
    <property type="entry name" value="SERINE_THREONINE-PROTEIN KINASE YBDM-RELATED"/>
    <property type="match status" value="1"/>
</dbReference>
<dbReference type="GO" id="GO:0009847">
    <property type="term" value="P:spore germination"/>
    <property type="evidence" value="ECO:0007669"/>
    <property type="project" value="UniProtKB-ARBA"/>
</dbReference>
<dbReference type="NCBIfam" id="NF033483">
    <property type="entry name" value="PknB_PASTA_kin"/>
    <property type="match status" value="1"/>
</dbReference>
<feature type="domain" description="PASTA" evidence="17">
    <location>
        <begin position="437"/>
        <end position="503"/>
    </location>
</feature>
<organism evidence="18 19">
    <name type="scientific">Calditerricola satsumensis</name>
    <dbReference type="NCBI Taxonomy" id="373054"/>
    <lineage>
        <taxon>Bacteria</taxon>
        <taxon>Bacillati</taxon>
        <taxon>Bacillota</taxon>
        <taxon>Bacilli</taxon>
        <taxon>Bacillales</taxon>
        <taxon>Bacillaceae</taxon>
        <taxon>Calditerricola</taxon>
    </lineage>
</organism>
<keyword evidence="15" id="KW-0472">Membrane</keyword>
<comment type="caution">
    <text evidence="18">The sequence shown here is derived from an EMBL/GenBank/DDBJ whole genome shotgun (WGS) entry which is preliminary data.</text>
</comment>
<dbReference type="FunFam" id="1.10.510.10:FF:000021">
    <property type="entry name" value="Serine/threonine protein kinase"/>
    <property type="match status" value="1"/>
</dbReference>
<dbReference type="InterPro" id="IPR008271">
    <property type="entry name" value="Ser/Thr_kinase_AS"/>
</dbReference>
<dbReference type="RefSeq" id="WP_188816557.1">
    <property type="nucleotide sequence ID" value="NZ_BMOF01000002.1"/>
</dbReference>
<feature type="transmembrane region" description="Helical" evidence="15">
    <location>
        <begin position="344"/>
        <end position="366"/>
    </location>
</feature>
<evidence type="ECO:0000256" key="5">
    <source>
        <dbReference type="ARBA" id="ARBA00022741"/>
    </source>
</evidence>
<dbReference type="Proteomes" id="UP000637720">
    <property type="component" value="Unassembled WGS sequence"/>
</dbReference>
<dbReference type="PROSITE" id="PS00107">
    <property type="entry name" value="PROTEIN_KINASE_ATP"/>
    <property type="match status" value="1"/>
</dbReference>
<keyword evidence="2 18" id="KW-0723">Serine/threonine-protein kinase</keyword>
<dbReference type="GO" id="GO:0007165">
    <property type="term" value="P:signal transduction"/>
    <property type="evidence" value="ECO:0007669"/>
    <property type="project" value="UniProtKB-ARBA"/>
</dbReference>
<evidence type="ECO:0000256" key="8">
    <source>
        <dbReference type="ARBA" id="ARBA00022968"/>
    </source>
</evidence>
<keyword evidence="7 13" id="KW-0067">ATP-binding</keyword>
<dbReference type="GO" id="GO:0004674">
    <property type="term" value="F:protein serine/threonine kinase activity"/>
    <property type="evidence" value="ECO:0007669"/>
    <property type="project" value="UniProtKB-KW"/>
</dbReference>
<protein>
    <recommendedName>
        <fullName evidence="12">Serine/threonine-protein kinase PrkC</fullName>
        <ecNumber evidence="1">2.7.11.1</ecNumber>
    </recommendedName>
</protein>
<dbReference type="PANTHER" id="PTHR43289">
    <property type="entry name" value="MITOGEN-ACTIVATED PROTEIN KINASE KINASE KINASE 20-RELATED"/>
    <property type="match status" value="1"/>
</dbReference>
<evidence type="ECO:0000256" key="2">
    <source>
        <dbReference type="ARBA" id="ARBA00022527"/>
    </source>
</evidence>
<dbReference type="SMART" id="SM00220">
    <property type="entry name" value="S_TKc"/>
    <property type="match status" value="1"/>
</dbReference>
<dbReference type="AlphaFoldDB" id="A0A8J3F998"/>
<dbReference type="FunFam" id="3.30.200.20:FF:000035">
    <property type="entry name" value="Serine/threonine protein kinase Stk1"/>
    <property type="match status" value="1"/>
</dbReference>
<dbReference type="InterPro" id="IPR005543">
    <property type="entry name" value="PASTA_dom"/>
</dbReference>
<keyword evidence="6 18" id="KW-0418">Kinase</keyword>
<evidence type="ECO:0000313" key="19">
    <source>
        <dbReference type="Proteomes" id="UP000637720"/>
    </source>
</evidence>
<dbReference type="GO" id="GO:0071224">
    <property type="term" value="P:cellular response to peptidoglycan"/>
    <property type="evidence" value="ECO:0007669"/>
    <property type="project" value="UniProtKB-ARBA"/>
</dbReference>
<sequence length="659" mass="71952">MIGKVLGGRYEILSRLGGGGMAVVYRAKDHLLGRVVAVKVLREQDDQDDDFVSRFHREARAVASLSHPNVVNIYDVGQDGDIHYIVMECVHGETLKEYIQRRGPLPPDEAVAIGVQILSALAHAHENGIVHRDIKPQNILIGKHGEVKVTDFGIARAKTANTITHTGSMIGSVHYLSPEQARGGVADEKSDLYSFGVVLYEMLTGQVPFTGDSPISVALKHLQAEFVPPRRLRPEIPQSLENVVRRALAKNPRHRYASAEAMLEDLKTALLPERQNEPVWEPPIDEEDLEETKVLPIVGGVVEAVPTRSDDAPGGSGEGADEADGAARAEAAKGPNRHQRVMRALGWTLAIFIGLVFGLLGFNYAMGLLIVPDVTVPRVEGMHVNLAKKKLEEAGLSADVVPRSSNEVERDVVIRQEPSAGMVVKKGRTVTLYVSQGPEKVEIPDVRGMPRSQAEQLLSAFLSRTVDEEYSDEVPPGHVIRQEPAPGDRVVPQETRVRLVVSKGRETIAMPSLAGLTLAEAEATLQKHNLKLGSVREERSYWPKGTVFRQYPYNAGDNVQPGASVDVWVSGGLKDDAVEVVEEVLVLPEGGKADVTVQVQDARGVPLTVVSRTVSRPETVEVPLILAPHADGVIQVYQNGRLVNRQTVRYRDVIESDKT</sequence>
<dbReference type="Gene3D" id="3.30.200.20">
    <property type="entry name" value="Phosphorylase Kinase, domain 1"/>
    <property type="match status" value="1"/>
</dbReference>
<evidence type="ECO:0000256" key="4">
    <source>
        <dbReference type="ARBA" id="ARBA00022679"/>
    </source>
</evidence>
<evidence type="ECO:0000256" key="10">
    <source>
        <dbReference type="ARBA" id="ARBA00048679"/>
    </source>
</evidence>
<evidence type="ECO:0000256" key="14">
    <source>
        <dbReference type="SAM" id="MobiDB-lite"/>
    </source>
</evidence>
<evidence type="ECO:0000256" key="7">
    <source>
        <dbReference type="ARBA" id="ARBA00022840"/>
    </source>
</evidence>
<dbReference type="SUPFAM" id="SSF56112">
    <property type="entry name" value="Protein kinase-like (PK-like)"/>
    <property type="match status" value="1"/>
</dbReference>
<evidence type="ECO:0000256" key="9">
    <source>
        <dbReference type="ARBA" id="ARBA00047899"/>
    </source>
</evidence>
<dbReference type="CDD" id="cd14014">
    <property type="entry name" value="STKc_PknB_like"/>
    <property type="match status" value="1"/>
</dbReference>
<evidence type="ECO:0000313" key="18">
    <source>
        <dbReference type="EMBL" id="GGJ91840.1"/>
    </source>
</evidence>
<keyword evidence="3" id="KW-0309">Germination</keyword>
<dbReference type="SMART" id="SM00740">
    <property type="entry name" value="PASTA"/>
    <property type="match status" value="3"/>
</dbReference>
<name>A0A8J3F998_9BACI</name>
<evidence type="ECO:0000256" key="13">
    <source>
        <dbReference type="PROSITE-ProRule" id="PRU10141"/>
    </source>
</evidence>
<evidence type="ECO:0000256" key="12">
    <source>
        <dbReference type="ARBA" id="ARBA00070041"/>
    </source>
</evidence>
<dbReference type="CDD" id="cd06577">
    <property type="entry name" value="PASTA_pknB"/>
    <property type="match status" value="3"/>
</dbReference>
<dbReference type="PROSITE" id="PS51178">
    <property type="entry name" value="PASTA"/>
    <property type="match status" value="3"/>
</dbReference>
<dbReference type="EMBL" id="BMOF01000002">
    <property type="protein sequence ID" value="GGJ91840.1"/>
    <property type="molecule type" value="Genomic_DNA"/>
</dbReference>
<dbReference type="Gene3D" id="1.10.510.10">
    <property type="entry name" value="Transferase(Phosphotransferase) domain 1"/>
    <property type="match status" value="1"/>
</dbReference>
<keyword evidence="15" id="KW-0812">Transmembrane</keyword>
<evidence type="ECO:0000259" key="16">
    <source>
        <dbReference type="PROSITE" id="PS50011"/>
    </source>
</evidence>
<feature type="binding site" evidence="13">
    <location>
        <position position="39"/>
    </location>
    <ligand>
        <name>ATP</name>
        <dbReference type="ChEBI" id="CHEBI:30616"/>
    </ligand>
</feature>
<evidence type="ECO:0000259" key="17">
    <source>
        <dbReference type="PROSITE" id="PS51178"/>
    </source>
</evidence>
<dbReference type="GO" id="GO:0005524">
    <property type="term" value="F:ATP binding"/>
    <property type="evidence" value="ECO:0007669"/>
    <property type="project" value="UniProtKB-UniRule"/>
</dbReference>
<dbReference type="EC" id="2.7.11.1" evidence="1"/>
<feature type="domain" description="PASTA" evidence="17">
    <location>
        <begin position="504"/>
        <end position="571"/>
    </location>
</feature>
<evidence type="ECO:0000256" key="1">
    <source>
        <dbReference type="ARBA" id="ARBA00012513"/>
    </source>
</evidence>
<dbReference type="InterPro" id="IPR000719">
    <property type="entry name" value="Prot_kinase_dom"/>
</dbReference>
<accession>A0A8J3F998</accession>
<reference evidence="18" key="1">
    <citation type="journal article" date="2014" name="Int. J. Syst. Evol. Microbiol.">
        <title>Complete genome sequence of Corynebacterium casei LMG S-19264T (=DSM 44701T), isolated from a smear-ripened cheese.</title>
        <authorList>
            <consortium name="US DOE Joint Genome Institute (JGI-PGF)"/>
            <person name="Walter F."/>
            <person name="Albersmeier A."/>
            <person name="Kalinowski J."/>
            <person name="Ruckert C."/>
        </authorList>
    </citation>
    <scope>NUCLEOTIDE SEQUENCE</scope>
    <source>
        <strain evidence="18">JCM 14719</strain>
    </source>
</reference>
<evidence type="ECO:0000256" key="11">
    <source>
        <dbReference type="ARBA" id="ARBA00060432"/>
    </source>
</evidence>
<keyword evidence="19" id="KW-1185">Reference proteome</keyword>
<keyword evidence="5 13" id="KW-0547">Nucleotide-binding</keyword>
<dbReference type="Pfam" id="PF00069">
    <property type="entry name" value="Pkinase"/>
    <property type="match status" value="1"/>
</dbReference>
<keyword evidence="8" id="KW-0735">Signal-anchor</keyword>
<dbReference type="Pfam" id="PF03793">
    <property type="entry name" value="PASTA"/>
    <property type="match status" value="3"/>
</dbReference>
<reference evidence="18" key="2">
    <citation type="submission" date="2020-09" db="EMBL/GenBank/DDBJ databases">
        <authorList>
            <person name="Sun Q."/>
            <person name="Ohkuma M."/>
        </authorList>
    </citation>
    <scope>NUCLEOTIDE SEQUENCE</scope>
    <source>
        <strain evidence="18">JCM 14719</strain>
    </source>
</reference>
<feature type="region of interest" description="Disordered" evidence="14">
    <location>
        <begin position="305"/>
        <end position="335"/>
    </location>
</feature>
<dbReference type="InterPro" id="IPR011009">
    <property type="entry name" value="Kinase-like_dom_sf"/>
</dbReference>
<gene>
    <name evidence="18" type="ORF">GCM10007043_01980</name>
</gene>
<evidence type="ECO:0000256" key="6">
    <source>
        <dbReference type="ARBA" id="ARBA00022777"/>
    </source>
</evidence>
<dbReference type="PROSITE" id="PS00108">
    <property type="entry name" value="PROTEIN_KINASE_ST"/>
    <property type="match status" value="1"/>
</dbReference>
<dbReference type="InterPro" id="IPR017441">
    <property type="entry name" value="Protein_kinase_ATP_BS"/>
</dbReference>
<comment type="catalytic activity">
    <reaction evidence="10">
        <text>L-seryl-[protein] + ATP = O-phospho-L-seryl-[protein] + ADP + H(+)</text>
        <dbReference type="Rhea" id="RHEA:17989"/>
        <dbReference type="Rhea" id="RHEA-COMP:9863"/>
        <dbReference type="Rhea" id="RHEA-COMP:11604"/>
        <dbReference type="ChEBI" id="CHEBI:15378"/>
        <dbReference type="ChEBI" id="CHEBI:29999"/>
        <dbReference type="ChEBI" id="CHEBI:30616"/>
        <dbReference type="ChEBI" id="CHEBI:83421"/>
        <dbReference type="ChEBI" id="CHEBI:456216"/>
        <dbReference type="EC" id="2.7.11.1"/>
    </reaction>
</comment>
<feature type="domain" description="PASTA" evidence="17">
    <location>
        <begin position="370"/>
        <end position="436"/>
    </location>
</feature>
<comment type="subcellular location">
    <subcellularLocation>
        <location evidence="11">Spore membrane</location>
        <topology evidence="11">Single-pass type II membrane protein</topology>
    </subcellularLocation>
</comment>
<comment type="catalytic activity">
    <reaction evidence="9">
        <text>L-threonyl-[protein] + ATP = O-phospho-L-threonyl-[protein] + ADP + H(+)</text>
        <dbReference type="Rhea" id="RHEA:46608"/>
        <dbReference type="Rhea" id="RHEA-COMP:11060"/>
        <dbReference type="Rhea" id="RHEA-COMP:11605"/>
        <dbReference type="ChEBI" id="CHEBI:15378"/>
        <dbReference type="ChEBI" id="CHEBI:30013"/>
        <dbReference type="ChEBI" id="CHEBI:30616"/>
        <dbReference type="ChEBI" id="CHEBI:61977"/>
        <dbReference type="ChEBI" id="CHEBI:456216"/>
        <dbReference type="EC" id="2.7.11.1"/>
    </reaction>
</comment>
<keyword evidence="4" id="KW-0808">Transferase</keyword>
<proteinExistence type="predicted"/>
<evidence type="ECO:0000256" key="15">
    <source>
        <dbReference type="SAM" id="Phobius"/>
    </source>
</evidence>
<keyword evidence="15" id="KW-1133">Transmembrane helix</keyword>
<evidence type="ECO:0000256" key="3">
    <source>
        <dbReference type="ARBA" id="ARBA00022544"/>
    </source>
</evidence>
<feature type="domain" description="Protein kinase" evidence="16">
    <location>
        <begin position="10"/>
        <end position="271"/>
    </location>
</feature>
<dbReference type="PROSITE" id="PS50011">
    <property type="entry name" value="PROTEIN_KINASE_DOM"/>
    <property type="match status" value="1"/>
</dbReference>